<dbReference type="GeneTree" id="ENSGT00400000023630"/>
<sequence length="115" mass="12860">MDRQHIACGGQKEPPSSRIIPTLLDHLLPSVCTEGVAFSHSAPSLHSKSSSLTMRLLFLLFLLLVCLAQKTSGRKRNTKFRQCEKMGGICKYQKTHGCSILPAECKSRYKHCCRL</sequence>
<dbReference type="Proteomes" id="UP000002494">
    <property type="component" value="Chromosome 16"/>
</dbReference>
<evidence type="ECO:0000313" key="4">
    <source>
        <dbReference type="Ensembl" id="ENSRNOP00000054840.2"/>
    </source>
</evidence>
<keyword evidence="3" id="KW-0812">Transmembrane</keyword>
<dbReference type="OrthoDB" id="9603145at2759"/>
<evidence type="ECO:0000256" key="1">
    <source>
        <dbReference type="ARBA" id="ARBA00004613"/>
    </source>
</evidence>
<evidence type="ECO:0000256" key="3">
    <source>
        <dbReference type="SAM" id="Phobius"/>
    </source>
</evidence>
<reference evidence="4" key="2">
    <citation type="submission" date="2025-03" db="UniProtKB">
        <authorList>
            <consortium name="Ensembl"/>
        </authorList>
    </citation>
    <scope>IDENTIFICATION</scope>
    <source>
        <strain evidence="4">Brown Norway</strain>
    </source>
</reference>
<name>A0A8L2QS94_RAT</name>
<organism evidence="4 5">
    <name type="scientific">Rattus norvegicus</name>
    <name type="common">Rat</name>
    <dbReference type="NCBI Taxonomy" id="10116"/>
    <lineage>
        <taxon>Eukaryota</taxon>
        <taxon>Metazoa</taxon>
        <taxon>Chordata</taxon>
        <taxon>Craniata</taxon>
        <taxon>Vertebrata</taxon>
        <taxon>Euteleostomi</taxon>
        <taxon>Mammalia</taxon>
        <taxon>Eutheria</taxon>
        <taxon>Euarchontoglires</taxon>
        <taxon>Glires</taxon>
        <taxon>Rodentia</taxon>
        <taxon>Myomorpha</taxon>
        <taxon>Muroidea</taxon>
        <taxon>Muridae</taxon>
        <taxon>Murinae</taxon>
        <taxon>Rattus</taxon>
    </lineage>
</organism>
<keyword evidence="3" id="KW-0472">Membrane</keyword>
<evidence type="ECO:0000313" key="5">
    <source>
        <dbReference type="Proteomes" id="UP000002494"/>
    </source>
</evidence>
<keyword evidence="5" id="KW-1185">Reference proteome</keyword>
<protein>
    <submittedName>
        <fullName evidence="4">Defensin beta 33</fullName>
    </submittedName>
</protein>
<keyword evidence="2" id="KW-0964">Secreted</keyword>
<dbReference type="GO" id="GO:0042742">
    <property type="term" value="P:defense response to bacterium"/>
    <property type="evidence" value="ECO:0007669"/>
    <property type="project" value="UniProtKB-ARBA"/>
</dbReference>
<dbReference type="AlphaFoldDB" id="A0A8L2QS94"/>
<dbReference type="PANTHER" id="PTHR20515">
    <property type="entry name" value="BETA-DEFENSIN"/>
    <property type="match status" value="1"/>
</dbReference>
<evidence type="ECO:0000256" key="2">
    <source>
        <dbReference type="ARBA" id="ARBA00022525"/>
    </source>
</evidence>
<keyword evidence="3" id="KW-1133">Transmembrane helix</keyword>
<gene>
    <name evidence="4 6" type="primary">Defb33</name>
</gene>
<proteinExistence type="predicted"/>
<dbReference type="PANTHER" id="PTHR20515:SF4">
    <property type="entry name" value="BETA-DEFENSIN 33"/>
    <property type="match status" value="1"/>
</dbReference>
<dbReference type="RGD" id="1562959">
    <property type="gene designation" value="Defb33"/>
</dbReference>
<reference evidence="4" key="1">
    <citation type="journal article" date="2004" name="Nature">
        <title>Genome sequence of the Brown Norway rat yields insights into mammalian evolution.</title>
        <authorList>
            <consortium name="Rat Genome Sequencing Project Consortium"/>
            <person name="Gibbs R.A."/>
            <person name="Weinstock G.M."/>
            <person name="Metzker M.L."/>
            <person name="Muzny D.M."/>
            <person name="Sodergren E.J."/>
            <person name="Scherer S."/>
            <person name="Scott G."/>
            <person name="Steffen D."/>
            <person name="Worley K.C."/>
            <person name="Burch P.E."/>
            <person name="Okwuonu G."/>
            <person name="Hines S."/>
            <person name="Lewis L."/>
            <person name="Deramo C."/>
            <person name="Delgado O."/>
            <person name="Dugan-Rocha S."/>
            <person name="Miner G."/>
            <person name="Morgan M."/>
            <person name="Hawes A."/>
            <person name="Gill R."/>
            <person name="Holt R.A."/>
            <person name="Adams M.D."/>
            <person name="Amanatides P.G."/>
            <person name="Baden-Tillson H."/>
            <person name="Barnstead M."/>
            <person name="Chin S."/>
            <person name="Evans C.A."/>
            <person name="Ferriera S."/>
            <person name="Fosler C."/>
            <person name="Glodek A."/>
            <person name="Gu Z."/>
            <person name="Jennings D."/>
            <person name="Kraft C.L."/>
            <person name="Nguyen T."/>
            <person name="Pfannkoch C.M."/>
            <person name="Sitter C."/>
            <person name="Sutton G.G."/>
            <person name="Venter J.C."/>
            <person name="Woodage T."/>
            <person name="Smith D."/>
            <person name="Lee H.-M."/>
            <person name="Gustafson E."/>
            <person name="Cahill P."/>
            <person name="Kana A."/>
            <person name="Doucette-Stamm L."/>
            <person name="Weinstock K."/>
            <person name="Fechtel K."/>
            <person name="Weiss R.B."/>
            <person name="Dunn D.M."/>
            <person name="Green E.D."/>
            <person name="Blakesley R.W."/>
            <person name="Bouffard G.G."/>
            <person name="De Jong P.J."/>
            <person name="Osoegawa K."/>
            <person name="Zhu B."/>
            <person name="Marra M."/>
            <person name="Schein J."/>
            <person name="Bosdet I."/>
            <person name="Fjell C."/>
            <person name="Jones S."/>
            <person name="Krzywinski M."/>
            <person name="Mathewson C."/>
            <person name="Siddiqui A."/>
            <person name="Wye N."/>
            <person name="McPherson J."/>
            <person name="Zhao S."/>
            <person name="Fraser C.M."/>
            <person name="Shetty J."/>
            <person name="Shatsman S."/>
            <person name="Geer K."/>
            <person name="Chen Y."/>
            <person name="Abramzon S."/>
            <person name="Nierman W.C."/>
            <person name="Havlak P.H."/>
            <person name="Chen R."/>
            <person name="Durbin K.J."/>
            <person name="Egan A."/>
            <person name="Ren Y."/>
            <person name="Song X.-Z."/>
            <person name="Li B."/>
            <person name="Liu Y."/>
            <person name="Qin X."/>
            <person name="Cawley S."/>
            <person name="Cooney A.J."/>
            <person name="D'Souza L.M."/>
            <person name="Martin K."/>
            <person name="Wu J.Q."/>
            <person name="Gonzalez-Garay M.L."/>
            <person name="Jackson A.R."/>
            <person name="Kalafus K.J."/>
            <person name="McLeod M.P."/>
            <person name="Milosavljevic A."/>
            <person name="Virk D."/>
            <person name="Volkov A."/>
            <person name="Wheeler D.A."/>
            <person name="Zhang Z."/>
            <person name="Bailey J.A."/>
            <person name="Eichler E.E."/>
            <person name="Tuzun E."/>
            <person name="Birney E."/>
            <person name="Mongin E."/>
            <person name="Ureta-Vidal A."/>
            <person name="Woodwark C."/>
            <person name="Zdobnov E."/>
            <person name="Bork P."/>
            <person name="Suyama M."/>
            <person name="Torrents D."/>
            <person name="Alexandersson M."/>
            <person name="Trask B.J."/>
            <person name="Young J.M."/>
            <person name="Huang H."/>
            <person name="Wang H."/>
            <person name="Xing H."/>
            <person name="Daniels S."/>
            <person name="Gietzen D."/>
            <person name="Schmidt J."/>
            <person name="Stevens K."/>
            <person name="Vitt U."/>
            <person name="Wingrove J."/>
            <person name="Camara F."/>
            <person name="Mar Alba M."/>
            <person name="Abril J.F."/>
            <person name="Guigo R."/>
            <person name="Smit A."/>
            <person name="Dubchak I."/>
            <person name="Rubin E.M."/>
            <person name="Couronne O."/>
            <person name="Poliakov A."/>
            <person name="Huebner N."/>
            <person name="Ganten D."/>
            <person name="Goesele C."/>
            <person name="Hummel O."/>
            <person name="Kreitler T."/>
            <person name="Lee Y.-A."/>
            <person name="Monti J."/>
            <person name="Schulz H."/>
            <person name="Zimdahl H."/>
            <person name="Himmelbauer H."/>
            <person name="Lehrach H."/>
            <person name="Jacob H.J."/>
            <person name="Bromberg S."/>
            <person name="Gullings-Handley J."/>
            <person name="Jensen-Seaman M.I."/>
            <person name="Kwitek A.E."/>
            <person name="Lazar J."/>
            <person name="Pasko D."/>
            <person name="Tonellato P.J."/>
            <person name="Twigger S."/>
            <person name="Ponting C.P."/>
            <person name="Duarte J.M."/>
            <person name="Rice S."/>
            <person name="Goodstadt L."/>
            <person name="Beatson S.A."/>
            <person name="Emes R.D."/>
            <person name="Winter E.E."/>
            <person name="Webber C."/>
            <person name="Brandt P."/>
            <person name="Nyakatura G."/>
            <person name="Adetobi M."/>
            <person name="Chiaromonte F."/>
            <person name="Elnitski L."/>
            <person name="Eswara P."/>
            <person name="Hardison R.C."/>
            <person name="Hou M."/>
            <person name="Kolbe D."/>
            <person name="Makova K."/>
            <person name="Miller W."/>
            <person name="Nekrutenko A."/>
            <person name="Riemer C."/>
            <person name="Schwartz S."/>
            <person name="Taylor J."/>
            <person name="Yang S."/>
            <person name="Zhang Y."/>
            <person name="Lindpaintner K."/>
            <person name="Andrews T.D."/>
            <person name="Caccamo M."/>
            <person name="Clamp M."/>
            <person name="Clarke L."/>
            <person name="Curwen V."/>
            <person name="Durbin R.M."/>
            <person name="Eyras E."/>
            <person name="Searle S.M."/>
            <person name="Cooper G.M."/>
            <person name="Batzoglou S."/>
            <person name="Brudno M."/>
            <person name="Sidow A."/>
            <person name="Stone E.A."/>
            <person name="Payseur B.A."/>
            <person name="Bourque G."/>
            <person name="Lopez-Otin C."/>
            <person name="Puente X.S."/>
            <person name="Chakrabarti K."/>
            <person name="Chatterji S."/>
            <person name="Dewey C."/>
            <person name="Pachter L."/>
            <person name="Bray N."/>
            <person name="Yap V.B."/>
            <person name="Caspi A."/>
            <person name="Tesler G."/>
            <person name="Pevzner P.A."/>
            <person name="Haussler D."/>
            <person name="Roskin K.M."/>
            <person name="Baertsch R."/>
            <person name="Clawson H."/>
            <person name="Furey T.S."/>
            <person name="Hinrichs A.S."/>
            <person name="Karolchik D."/>
            <person name="Kent W.J."/>
            <person name="Rosenbloom K.R."/>
            <person name="Trumbower H."/>
            <person name="Weirauch M."/>
            <person name="Cooper D.N."/>
            <person name="Stenson P.D."/>
            <person name="Ma B."/>
            <person name="Brent M."/>
            <person name="Arumugam M."/>
            <person name="Shteynberg D."/>
            <person name="Copley R.R."/>
            <person name="Taylor M.S."/>
            <person name="Riethman H."/>
            <person name="Mudunuri U."/>
            <person name="Peterson J."/>
            <person name="Guyer M."/>
            <person name="Felsenfeld A."/>
            <person name="Old S."/>
            <person name="Mockrin S."/>
            <person name="Collins F.S."/>
        </authorList>
    </citation>
    <scope>NUCLEOTIDE SEQUENCE [LARGE SCALE GENOMIC DNA]</scope>
    <source>
        <strain evidence="4">Brown Norway</strain>
    </source>
</reference>
<comment type="subcellular location">
    <subcellularLocation>
        <location evidence="1">Secreted</location>
    </subcellularLocation>
</comment>
<evidence type="ECO:0000313" key="6">
    <source>
        <dbReference type="RGD" id="1562959"/>
    </source>
</evidence>
<dbReference type="GO" id="GO:0005576">
    <property type="term" value="C:extracellular region"/>
    <property type="evidence" value="ECO:0007669"/>
    <property type="project" value="UniProtKB-SubCell"/>
</dbReference>
<dbReference type="Ensembl" id="ENSRNOT00000058031.2">
    <property type="protein sequence ID" value="ENSRNOP00000054840.2"/>
    <property type="gene ID" value="ENSRNOG00000038128.2"/>
</dbReference>
<feature type="transmembrane region" description="Helical" evidence="3">
    <location>
        <begin position="52"/>
        <end position="69"/>
    </location>
</feature>
<accession>A0A8L2QS94</accession>